<name>A0ABS9PZ81_9MICO</name>
<dbReference type="PROSITE" id="PS51257">
    <property type="entry name" value="PROKAR_LIPOPROTEIN"/>
    <property type="match status" value="1"/>
</dbReference>
<evidence type="ECO:0000313" key="3">
    <source>
        <dbReference type="EMBL" id="MCG7320935.1"/>
    </source>
</evidence>
<accession>A0ABS9PZ81</accession>
<proteinExistence type="predicted"/>
<feature type="compositionally biased region" description="Low complexity" evidence="1">
    <location>
        <begin position="29"/>
        <end position="89"/>
    </location>
</feature>
<dbReference type="Proteomes" id="UP001521931">
    <property type="component" value="Unassembled WGS sequence"/>
</dbReference>
<feature type="region of interest" description="Disordered" evidence="1">
    <location>
        <begin position="29"/>
        <end position="101"/>
    </location>
</feature>
<feature type="chain" id="PRO_5045130155" evidence="2">
    <location>
        <begin position="25"/>
        <end position="205"/>
    </location>
</feature>
<feature type="signal peptide" evidence="2">
    <location>
        <begin position="1"/>
        <end position="24"/>
    </location>
</feature>
<reference evidence="3 4" key="1">
    <citation type="submission" date="2022-02" db="EMBL/GenBank/DDBJ databases">
        <title>Uncovering new skin microbiome diversity through culturing and metagenomics.</title>
        <authorList>
            <person name="Conlan S."/>
            <person name="Deming C."/>
            <person name="Nisc Comparative Sequencing Program N."/>
            <person name="Segre J.A."/>
        </authorList>
    </citation>
    <scope>NUCLEOTIDE SEQUENCE [LARGE SCALE GENOMIC DNA]</scope>
    <source>
        <strain evidence="3 4">ACRQZ</strain>
    </source>
</reference>
<protein>
    <submittedName>
        <fullName evidence="3">Uncharacterized protein</fullName>
    </submittedName>
</protein>
<evidence type="ECO:0000256" key="2">
    <source>
        <dbReference type="SAM" id="SignalP"/>
    </source>
</evidence>
<comment type="caution">
    <text evidence="3">The sequence shown here is derived from an EMBL/GenBank/DDBJ whole genome shotgun (WGS) entry which is preliminary data.</text>
</comment>
<evidence type="ECO:0000313" key="4">
    <source>
        <dbReference type="Proteomes" id="UP001521931"/>
    </source>
</evidence>
<organism evidence="3 4">
    <name type="scientific">Arsenicicoccus bolidensis</name>
    <dbReference type="NCBI Taxonomy" id="229480"/>
    <lineage>
        <taxon>Bacteria</taxon>
        <taxon>Bacillati</taxon>
        <taxon>Actinomycetota</taxon>
        <taxon>Actinomycetes</taxon>
        <taxon>Micrococcales</taxon>
        <taxon>Intrasporangiaceae</taxon>
        <taxon>Arsenicicoccus</taxon>
    </lineage>
</organism>
<dbReference type="RefSeq" id="WP_239262252.1">
    <property type="nucleotide sequence ID" value="NZ_JAKRCV010000006.1"/>
</dbReference>
<evidence type="ECO:0000256" key="1">
    <source>
        <dbReference type="SAM" id="MobiDB-lite"/>
    </source>
</evidence>
<dbReference type="EMBL" id="JAKRCV010000006">
    <property type="protein sequence ID" value="MCG7320935.1"/>
    <property type="molecule type" value="Genomic_DNA"/>
</dbReference>
<keyword evidence="2" id="KW-0732">Signal</keyword>
<keyword evidence="4" id="KW-1185">Reference proteome</keyword>
<sequence>MKPRAPLGPLAVAATLALSLAACGGGTTTSATSSTLAGTSTTTQGVTPTSDPSSPTSSAATSSASAATSTPTAPTSAGSSTATSTRATTSGGGIAPAPTATVGTTEFCSTLRSADYRPTDLTTLPTGSVQDTVGEVVERQERLASVLTPAELTADWQTTTGAFDAIAQRVSDSGKDAAVAGIVETELARVAPARERVLEAAAACR</sequence>
<gene>
    <name evidence="3" type="ORF">MHL29_03370</name>
</gene>